<sequence>MSLMAAELLSLETCLHDPGLDPHHVPEGTGERPKDGTSPSNTAARRPPARRSG</sequence>
<feature type="region of interest" description="Disordered" evidence="1">
    <location>
        <begin position="15"/>
        <end position="53"/>
    </location>
</feature>
<dbReference type="RefSeq" id="WP_346156191.1">
    <property type="nucleotide sequence ID" value="NZ_BAAATE010000045.1"/>
</dbReference>
<evidence type="ECO:0000313" key="3">
    <source>
        <dbReference type="Proteomes" id="UP001501666"/>
    </source>
</evidence>
<dbReference type="Proteomes" id="UP001501666">
    <property type="component" value="Unassembled WGS sequence"/>
</dbReference>
<reference evidence="2 3" key="1">
    <citation type="journal article" date="2019" name="Int. J. Syst. Evol. Microbiol.">
        <title>The Global Catalogue of Microorganisms (GCM) 10K type strain sequencing project: providing services to taxonomists for standard genome sequencing and annotation.</title>
        <authorList>
            <consortium name="The Broad Institute Genomics Platform"/>
            <consortium name="The Broad Institute Genome Sequencing Center for Infectious Disease"/>
            <person name="Wu L."/>
            <person name="Ma J."/>
        </authorList>
    </citation>
    <scope>NUCLEOTIDE SEQUENCE [LARGE SCALE GENOMIC DNA]</scope>
    <source>
        <strain evidence="2 3">JCM 6835</strain>
    </source>
</reference>
<evidence type="ECO:0000313" key="2">
    <source>
        <dbReference type="EMBL" id="GAA2696884.1"/>
    </source>
</evidence>
<keyword evidence="3" id="KW-1185">Reference proteome</keyword>
<dbReference type="EMBL" id="BAAATE010000045">
    <property type="protein sequence ID" value="GAA2696884.1"/>
    <property type="molecule type" value="Genomic_DNA"/>
</dbReference>
<comment type="caution">
    <text evidence="2">The sequence shown here is derived from an EMBL/GenBank/DDBJ whole genome shotgun (WGS) entry which is preliminary data.</text>
</comment>
<gene>
    <name evidence="2" type="ORF">GCM10010412_091410</name>
</gene>
<proteinExistence type="predicted"/>
<evidence type="ECO:0000256" key="1">
    <source>
        <dbReference type="SAM" id="MobiDB-lite"/>
    </source>
</evidence>
<accession>A0ABN3T9V1</accession>
<protein>
    <submittedName>
        <fullName evidence="2">Uncharacterized protein</fullName>
    </submittedName>
</protein>
<name>A0ABN3T9V1_9ACTN</name>
<feature type="compositionally biased region" description="Basic and acidic residues" evidence="1">
    <location>
        <begin position="15"/>
        <end position="35"/>
    </location>
</feature>
<organism evidence="2 3">
    <name type="scientific">Nonomuraea recticatena</name>
    <dbReference type="NCBI Taxonomy" id="46178"/>
    <lineage>
        <taxon>Bacteria</taxon>
        <taxon>Bacillati</taxon>
        <taxon>Actinomycetota</taxon>
        <taxon>Actinomycetes</taxon>
        <taxon>Streptosporangiales</taxon>
        <taxon>Streptosporangiaceae</taxon>
        <taxon>Nonomuraea</taxon>
    </lineage>
</organism>